<evidence type="ECO:0000256" key="4">
    <source>
        <dbReference type="ARBA" id="ARBA00074219"/>
    </source>
</evidence>
<dbReference type="Gene3D" id="2.60.40.10">
    <property type="entry name" value="Immunoglobulins"/>
    <property type="match status" value="1"/>
</dbReference>
<gene>
    <name evidence="6" type="ORF">CIK84_13160</name>
</gene>
<dbReference type="PANTHER" id="PTHR42715">
    <property type="entry name" value="BETA-GLUCOSIDASE"/>
    <property type="match status" value="1"/>
</dbReference>
<protein>
    <recommendedName>
        <fullName evidence="4">Exo-alpha-(1-&gt;6)-L-arabinopyranosidase</fullName>
    </recommendedName>
</protein>
<dbReference type="Gene3D" id="3.40.50.1700">
    <property type="entry name" value="Glycoside hydrolase family 3 C-terminal domain"/>
    <property type="match status" value="1"/>
</dbReference>
<dbReference type="InterPro" id="IPR013783">
    <property type="entry name" value="Ig-like_fold"/>
</dbReference>
<comment type="caution">
    <text evidence="6">The sequence shown here is derived from an EMBL/GenBank/DDBJ whole genome shotgun (WGS) entry which is preliminary data.</text>
</comment>
<dbReference type="EMBL" id="PNQX01000002">
    <property type="protein sequence ID" value="PMQ19610.1"/>
    <property type="molecule type" value="Genomic_DNA"/>
</dbReference>
<dbReference type="PANTHER" id="PTHR42715:SF10">
    <property type="entry name" value="BETA-GLUCOSIDASE"/>
    <property type="match status" value="1"/>
</dbReference>
<name>A0A2N7S0D7_9MICC</name>
<dbReference type="Gene3D" id="3.20.20.300">
    <property type="entry name" value="Glycoside hydrolase, family 3, N-terminal domain"/>
    <property type="match status" value="1"/>
</dbReference>
<dbReference type="SUPFAM" id="SSF51445">
    <property type="entry name" value="(Trans)glycosidases"/>
    <property type="match status" value="1"/>
</dbReference>
<dbReference type="GO" id="GO:0008422">
    <property type="term" value="F:beta-glucosidase activity"/>
    <property type="evidence" value="ECO:0007669"/>
    <property type="project" value="UniProtKB-ARBA"/>
</dbReference>
<proteinExistence type="inferred from homology"/>
<dbReference type="RefSeq" id="WP_102598724.1">
    <property type="nucleotide sequence ID" value="NZ_JABUYH010000021.1"/>
</dbReference>
<reference evidence="6 7" key="1">
    <citation type="journal article" date="2017" name="Elife">
        <title>Extensive horizontal gene transfer in cheese-associated bacteria.</title>
        <authorList>
            <person name="Bonham K.S."/>
            <person name="Wolfe B.E."/>
            <person name="Dutton R.J."/>
        </authorList>
    </citation>
    <scope>NUCLEOTIDE SEQUENCE [LARGE SCALE GENOMIC DNA]</scope>
    <source>
        <strain evidence="6 7">JB182</strain>
    </source>
</reference>
<dbReference type="PRINTS" id="PR00133">
    <property type="entry name" value="GLHYDRLASE3"/>
</dbReference>
<dbReference type="AlphaFoldDB" id="A0A2N7S0D7"/>
<dbReference type="Pfam" id="PF01915">
    <property type="entry name" value="Glyco_hydro_3_C"/>
    <property type="match status" value="1"/>
</dbReference>
<evidence type="ECO:0000313" key="7">
    <source>
        <dbReference type="Proteomes" id="UP000235739"/>
    </source>
</evidence>
<evidence type="ECO:0000256" key="1">
    <source>
        <dbReference type="ARBA" id="ARBA00005336"/>
    </source>
</evidence>
<accession>A0A2N7S0D7</accession>
<dbReference type="Pfam" id="PF00933">
    <property type="entry name" value="Glyco_hydro_3"/>
    <property type="match status" value="1"/>
</dbReference>
<feature type="domain" description="Fibronectin type III-like" evidence="5">
    <location>
        <begin position="676"/>
        <end position="745"/>
    </location>
</feature>
<dbReference type="SMART" id="SM01217">
    <property type="entry name" value="Fn3_like"/>
    <property type="match status" value="1"/>
</dbReference>
<dbReference type="GO" id="GO:0005975">
    <property type="term" value="P:carbohydrate metabolic process"/>
    <property type="evidence" value="ECO:0007669"/>
    <property type="project" value="InterPro"/>
</dbReference>
<comment type="function">
    <text evidence="3">Catalyzes the hydrolysis of a non-reducing terminal alpha-L-arabinopyranosidic linkage in ginsenoside Rb2 (alpha-L-arabinopyranosyl-(1-&gt;6)-alpha-D-glucopyranosyl) to release alpha-D-glucopyranosyl (Rd). It is not able to hydrolyze alpha-L-arabinofuranosyl-(1-&gt;6)-alpha-D-glucopyranosyl (Rc).</text>
</comment>
<dbReference type="Proteomes" id="UP000235739">
    <property type="component" value="Unassembled WGS sequence"/>
</dbReference>
<dbReference type="InterPro" id="IPR001764">
    <property type="entry name" value="Glyco_hydro_3_N"/>
</dbReference>
<dbReference type="Pfam" id="PF14310">
    <property type="entry name" value="Fn3-like"/>
    <property type="match status" value="1"/>
</dbReference>
<evidence type="ECO:0000259" key="5">
    <source>
        <dbReference type="SMART" id="SM01217"/>
    </source>
</evidence>
<dbReference type="InterPro" id="IPR050288">
    <property type="entry name" value="Cellulose_deg_GH3"/>
</dbReference>
<dbReference type="InterPro" id="IPR017853">
    <property type="entry name" value="GH"/>
</dbReference>
<dbReference type="InterPro" id="IPR026891">
    <property type="entry name" value="Fn3-like"/>
</dbReference>
<evidence type="ECO:0000313" key="6">
    <source>
        <dbReference type="EMBL" id="PMQ19610.1"/>
    </source>
</evidence>
<dbReference type="InterPro" id="IPR036962">
    <property type="entry name" value="Glyco_hydro_3_N_sf"/>
</dbReference>
<dbReference type="InterPro" id="IPR002772">
    <property type="entry name" value="Glyco_hydro_3_C"/>
</dbReference>
<evidence type="ECO:0000256" key="2">
    <source>
        <dbReference type="ARBA" id="ARBA00022801"/>
    </source>
</evidence>
<dbReference type="FunFam" id="2.60.40.10:FF:000495">
    <property type="entry name" value="Periplasmic beta-glucosidase"/>
    <property type="match status" value="1"/>
</dbReference>
<keyword evidence="2 6" id="KW-0378">Hydrolase</keyword>
<comment type="similarity">
    <text evidence="1">Belongs to the glycosyl hydrolase 3 family.</text>
</comment>
<sequence length="776" mass="83232">MKTVEQTWHDTSLPAEQRIAALMEEMTLEERAGQLGSFWIRPEDENQDGEGNVAPMADTFAGGPSFETAIKDGLGHITRAFGTVPLTPAEGRERLVELQEQVIAANRLGIPAIAHEECLTGFTTLGATCYPASIAWGATFNPDLIGSMAQRIGADMLKMGVHQGLSPVLDVTRDYRWGRVEETMGEDPHLVGELAVAYVRGLQDSGVHATLKHFAGYAASQAGRNHAPVSMGPRALEDTVFPPFERAVREAGVKSVMNSYADVDGEAPAGSHRLLTEVLRGRWGFNGTVVADYWSVSFLHSMHEVAEDEDAAGLLSLEAGMDVELPETTAFANLARAVRSGALDQEVLDTAVRRVLAQKLQMGLLDPDWNPRKAWLGEDVELDSADNRAHARKMAEESIILLRNEQILPLRNPARLAVIGPSASQPRTHLGCYSFTNHVYSRFAEQQDYGVPMVSILEALKQEPALAGSQIEYARGVDFTDLDDSGIDEAVEAARNAEVAVVTVGDLAGLFGRGTSGEGCDVVDLSLPGRQGELVEAVLATGTPTVLVMVTGRPYSLGKFADRTAAIIQCFMPGVEGGPALAGVLTGDVNPSGKLPVQIPNHVGGQPGTYLASKLAWHTEGVTNLDPRPLYPFGYGSSYTGFEISELELSEKEIATDGTIQISATVANTGARGGAEVVQLYLGDAVSQVVRPRRWLAGFAKVQLEAGESKRVAFTVHADRTSFTGLSGKRIVEPGKFTALVGSSSEDLAAREDFWITGKVREVAEGRVMDTPVSMS</sequence>
<dbReference type="InterPro" id="IPR036881">
    <property type="entry name" value="Glyco_hydro_3_C_sf"/>
</dbReference>
<organism evidence="6 7">
    <name type="scientific">Glutamicibacter arilaitensis</name>
    <dbReference type="NCBI Taxonomy" id="256701"/>
    <lineage>
        <taxon>Bacteria</taxon>
        <taxon>Bacillati</taxon>
        <taxon>Actinomycetota</taxon>
        <taxon>Actinomycetes</taxon>
        <taxon>Micrococcales</taxon>
        <taxon>Micrococcaceae</taxon>
        <taxon>Glutamicibacter</taxon>
    </lineage>
</organism>
<dbReference type="SUPFAM" id="SSF52279">
    <property type="entry name" value="Beta-D-glucan exohydrolase, C-terminal domain"/>
    <property type="match status" value="1"/>
</dbReference>
<evidence type="ECO:0000256" key="3">
    <source>
        <dbReference type="ARBA" id="ARBA00058905"/>
    </source>
</evidence>